<dbReference type="Proteomes" id="UP000749311">
    <property type="component" value="Unassembled WGS sequence"/>
</dbReference>
<evidence type="ECO:0000256" key="4">
    <source>
        <dbReference type="ARBA" id="ARBA00022692"/>
    </source>
</evidence>
<gene>
    <name evidence="8" type="ORF">FB473_000551</name>
</gene>
<evidence type="ECO:0000256" key="3">
    <source>
        <dbReference type="ARBA" id="ARBA00022475"/>
    </source>
</evidence>
<comment type="subcellular location">
    <subcellularLocation>
        <location evidence="1">Cell membrane</location>
        <topology evidence="1">Multi-pass membrane protein</topology>
    </subcellularLocation>
</comment>
<evidence type="ECO:0000256" key="2">
    <source>
        <dbReference type="ARBA" id="ARBA00011006"/>
    </source>
</evidence>
<dbReference type="PANTHER" id="PTHR33884">
    <property type="entry name" value="UPF0410 PROTEIN YMGE"/>
    <property type="match status" value="1"/>
</dbReference>
<keyword evidence="9" id="KW-1185">Reference proteome</keyword>
<feature type="transmembrane region" description="Helical" evidence="7">
    <location>
        <begin position="29"/>
        <end position="49"/>
    </location>
</feature>
<accession>A0ABX0SD61</accession>
<evidence type="ECO:0000256" key="5">
    <source>
        <dbReference type="ARBA" id="ARBA00022989"/>
    </source>
</evidence>
<name>A0ABX0SD61_9ACTN</name>
<dbReference type="EMBL" id="JAAMOZ010000001">
    <property type="protein sequence ID" value="NIH55906.1"/>
    <property type="molecule type" value="Genomic_DNA"/>
</dbReference>
<comment type="similarity">
    <text evidence="2">Belongs to the UPF0410 family.</text>
</comment>
<organism evidence="8 9">
    <name type="scientific">Brooklawnia cerclae</name>
    <dbReference type="NCBI Taxonomy" id="349934"/>
    <lineage>
        <taxon>Bacteria</taxon>
        <taxon>Bacillati</taxon>
        <taxon>Actinomycetota</taxon>
        <taxon>Actinomycetes</taxon>
        <taxon>Propionibacteriales</taxon>
        <taxon>Propionibacteriaceae</taxon>
        <taxon>Brooklawnia</taxon>
    </lineage>
</organism>
<evidence type="ECO:0000256" key="1">
    <source>
        <dbReference type="ARBA" id="ARBA00004651"/>
    </source>
</evidence>
<dbReference type="PANTHER" id="PTHR33884:SF3">
    <property type="entry name" value="UPF0410 PROTEIN YMGE"/>
    <property type="match status" value="1"/>
</dbReference>
<keyword evidence="5 7" id="KW-1133">Transmembrane helix</keyword>
<dbReference type="RefSeq" id="WP_167164624.1">
    <property type="nucleotide sequence ID" value="NZ_BAAAOO010000002.1"/>
</dbReference>
<comment type="caution">
    <text evidence="8">The sequence shown here is derived from an EMBL/GenBank/DDBJ whole genome shotgun (WGS) entry which is preliminary data.</text>
</comment>
<evidence type="ECO:0000256" key="6">
    <source>
        <dbReference type="ARBA" id="ARBA00023136"/>
    </source>
</evidence>
<protein>
    <submittedName>
        <fullName evidence="8">Membrane protein YeaQ/YmgE (Transglycosylase-associated protein family)</fullName>
    </submittedName>
</protein>
<proteinExistence type="inferred from homology"/>
<dbReference type="InterPro" id="IPR007341">
    <property type="entry name" value="Transgly_assoc"/>
</dbReference>
<evidence type="ECO:0000313" key="9">
    <source>
        <dbReference type="Proteomes" id="UP000749311"/>
    </source>
</evidence>
<keyword evidence="3" id="KW-1003">Cell membrane</keyword>
<evidence type="ECO:0000313" key="8">
    <source>
        <dbReference type="EMBL" id="NIH55906.1"/>
    </source>
</evidence>
<keyword evidence="4 7" id="KW-0812">Transmembrane</keyword>
<evidence type="ECO:0000256" key="7">
    <source>
        <dbReference type="SAM" id="Phobius"/>
    </source>
</evidence>
<reference evidence="8 9" key="1">
    <citation type="submission" date="2020-02" db="EMBL/GenBank/DDBJ databases">
        <title>Sequencing the genomes of 1000 actinobacteria strains.</title>
        <authorList>
            <person name="Klenk H.-P."/>
        </authorList>
    </citation>
    <scope>NUCLEOTIDE SEQUENCE [LARGE SCALE GENOMIC DNA]</scope>
    <source>
        <strain evidence="8 9">DSM 19609</strain>
    </source>
</reference>
<feature type="transmembrane region" description="Helical" evidence="7">
    <location>
        <begin position="56"/>
        <end position="76"/>
    </location>
</feature>
<keyword evidence="6 7" id="KW-0472">Membrane</keyword>
<sequence length="83" mass="8678">MMFISWIILGFIAGSIAKAVVGGGGGWPITILLGVLGAVVGGWISGALLGVSLRGFWNPVTWVIAILGGFLVTFLYNKLTKRS</sequence>